<dbReference type="PANTHER" id="PTHR47869:SF2">
    <property type="entry name" value="OS03G0410700 PROTEIN"/>
    <property type="match status" value="1"/>
</dbReference>
<feature type="region of interest" description="Disordered" evidence="1">
    <location>
        <begin position="72"/>
        <end position="100"/>
    </location>
</feature>
<evidence type="ECO:0000313" key="3">
    <source>
        <dbReference type="EMBL" id="KMZ57287.1"/>
    </source>
</evidence>
<dbReference type="STRING" id="29655.A0A0K9NMI4"/>
<feature type="domain" description="NAD(P)-binding" evidence="2">
    <location>
        <begin position="115"/>
        <end position="275"/>
    </location>
</feature>
<dbReference type="OMA" id="NEIGQMI"/>
<feature type="region of interest" description="Disordered" evidence="1">
    <location>
        <begin position="1"/>
        <end position="24"/>
    </location>
</feature>
<comment type="caution">
    <text evidence="3">The sequence shown here is derived from an EMBL/GenBank/DDBJ whole genome shotgun (WGS) entry which is preliminary data.</text>
</comment>
<evidence type="ECO:0000313" key="4">
    <source>
        <dbReference type="Proteomes" id="UP000036987"/>
    </source>
</evidence>
<proteinExistence type="predicted"/>
<gene>
    <name evidence="3" type="ORF">ZOSMA_87G00290</name>
</gene>
<dbReference type="AlphaFoldDB" id="A0A0K9NMI4"/>
<accession>A0A0K9NMI4</accession>
<organism evidence="3 4">
    <name type="scientific">Zostera marina</name>
    <name type="common">Eelgrass</name>
    <dbReference type="NCBI Taxonomy" id="29655"/>
    <lineage>
        <taxon>Eukaryota</taxon>
        <taxon>Viridiplantae</taxon>
        <taxon>Streptophyta</taxon>
        <taxon>Embryophyta</taxon>
        <taxon>Tracheophyta</taxon>
        <taxon>Spermatophyta</taxon>
        <taxon>Magnoliopsida</taxon>
        <taxon>Liliopsida</taxon>
        <taxon>Zosteraceae</taxon>
        <taxon>Zostera</taxon>
    </lineage>
</organism>
<dbReference type="EMBL" id="LFYR01002091">
    <property type="protein sequence ID" value="KMZ57287.1"/>
    <property type="molecule type" value="Genomic_DNA"/>
</dbReference>
<dbReference type="InterPro" id="IPR016040">
    <property type="entry name" value="NAD(P)-bd_dom"/>
</dbReference>
<dbReference type="Pfam" id="PF13460">
    <property type="entry name" value="NAD_binding_10"/>
    <property type="match status" value="1"/>
</dbReference>
<sequence length="309" mass="33764">MSTSFFPALSNPATATSHHRNQPNILPRVSSLQRISHISSTIRCSSQKDEMSFTDRILDYIEGGPKLRKWYGAPDKLPTDGGVNKLDDEDIQEDGSPEGETDIRDAVFVTDGDSEIGQMVILSLILKRVRIKALVKDERAAVDAFGEYVEPVTGDVNSKSFLRGVRAIICPSNEGFLSDAKEKMTGIEHIVLLSQLKAYKGGGGLQAFLNSNTRKLAEKDEQVVIASGIPYTIIQAGTLLDSPGGVEGFNFEQGVASKGQLSKEDAAGICTEALQLVPQRGMIFEVANGEEKILDWKQMFILMTEKNQN</sequence>
<feature type="compositionally biased region" description="Acidic residues" evidence="1">
    <location>
        <begin position="87"/>
        <end position="100"/>
    </location>
</feature>
<dbReference type="Gene3D" id="3.40.50.720">
    <property type="entry name" value="NAD(P)-binding Rossmann-like Domain"/>
    <property type="match status" value="1"/>
</dbReference>
<evidence type="ECO:0000259" key="2">
    <source>
        <dbReference type="Pfam" id="PF13460"/>
    </source>
</evidence>
<dbReference type="PANTHER" id="PTHR47869">
    <property type="entry name" value="OS03G0410700 PROTEIN"/>
    <property type="match status" value="1"/>
</dbReference>
<dbReference type="Proteomes" id="UP000036987">
    <property type="component" value="Unassembled WGS sequence"/>
</dbReference>
<reference evidence="4" key="1">
    <citation type="journal article" date="2016" name="Nature">
        <title>The genome of the seagrass Zostera marina reveals angiosperm adaptation to the sea.</title>
        <authorList>
            <person name="Olsen J.L."/>
            <person name="Rouze P."/>
            <person name="Verhelst B."/>
            <person name="Lin Y.-C."/>
            <person name="Bayer T."/>
            <person name="Collen J."/>
            <person name="Dattolo E."/>
            <person name="De Paoli E."/>
            <person name="Dittami S."/>
            <person name="Maumus F."/>
            <person name="Michel G."/>
            <person name="Kersting A."/>
            <person name="Lauritano C."/>
            <person name="Lohaus R."/>
            <person name="Toepel M."/>
            <person name="Tonon T."/>
            <person name="Vanneste K."/>
            <person name="Amirebrahimi M."/>
            <person name="Brakel J."/>
            <person name="Bostroem C."/>
            <person name="Chovatia M."/>
            <person name="Grimwood J."/>
            <person name="Jenkins J.W."/>
            <person name="Jueterbock A."/>
            <person name="Mraz A."/>
            <person name="Stam W.T."/>
            <person name="Tice H."/>
            <person name="Bornberg-Bauer E."/>
            <person name="Green P.J."/>
            <person name="Pearson G.A."/>
            <person name="Procaccini G."/>
            <person name="Duarte C.M."/>
            <person name="Schmutz J."/>
            <person name="Reusch T.B.H."/>
            <person name="Van de Peer Y."/>
        </authorList>
    </citation>
    <scope>NUCLEOTIDE SEQUENCE [LARGE SCALE GENOMIC DNA]</scope>
    <source>
        <strain evidence="4">cv. Finnish</strain>
    </source>
</reference>
<dbReference type="SUPFAM" id="SSF51735">
    <property type="entry name" value="NAD(P)-binding Rossmann-fold domains"/>
    <property type="match status" value="1"/>
</dbReference>
<name>A0A0K9NMI4_ZOSMR</name>
<evidence type="ECO:0000256" key="1">
    <source>
        <dbReference type="SAM" id="MobiDB-lite"/>
    </source>
</evidence>
<feature type="compositionally biased region" description="Polar residues" evidence="1">
    <location>
        <begin position="1"/>
        <end position="16"/>
    </location>
</feature>
<dbReference type="OrthoDB" id="2019800at2759"/>
<keyword evidence="4" id="KW-1185">Reference proteome</keyword>
<protein>
    <submittedName>
        <fullName evidence="3">NAD(P)-binding Rossmann-fold superfamily protein</fullName>
    </submittedName>
</protein>
<dbReference type="InterPro" id="IPR036291">
    <property type="entry name" value="NAD(P)-bd_dom_sf"/>
</dbReference>